<feature type="compositionally biased region" description="Polar residues" evidence="1">
    <location>
        <begin position="491"/>
        <end position="504"/>
    </location>
</feature>
<feature type="domain" description="CcmS related" evidence="2">
    <location>
        <begin position="750"/>
        <end position="880"/>
    </location>
</feature>
<dbReference type="InterPro" id="IPR058258">
    <property type="entry name" value="CcmS-like"/>
</dbReference>
<name>A0A409XXQ9_9AGAR</name>
<feature type="compositionally biased region" description="Acidic residues" evidence="1">
    <location>
        <begin position="678"/>
        <end position="692"/>
    </location>
</feature>
<feature type="compositionally biased region" description="Low complexity" evidence="1">
    <location>
        <begin position="234"/>
        <end position="246"/>
    </location>
</feature>
<organism evidence="3 4">
    <name type="scientific">Gymnopilus dilepis</name>
    <dbReference type="NCBI Taxonomy" id="231916"/>
    <lineage>
        <taxon>Eukaryota</taxon>
        <taxon>Fungi</taxon>
        <taxon>Dikarya</taxon>
        <taxon>Basidiomycota</taxon>
        <taxon>Agaricomycotina</taxon>
        <taxon>Agaricomycetes</taxon>
        <taxon>Agaricomycetidae</taxon>
        <taxon>Agaricales</taxon>
        <taxon>Agaricineae</taxon>
        <taxon>Hymenogastraceae</taxon>
        <taxon>Gymnopilus</taxon>
    </lineage>
</organism>
<evidence type="ECO:0000313" key="3">
    <source>
        <dbReference type="EMBL" id="PPQ95515.1"/>
    </source>
</evidence>
<keyword evidence="4" id="KW-1185">Reference proteome</keyword>
<feature type="compositionally biased region" description="Polar residues" evidence="1">
    <location>
        <begin position="451"/>
        <end position="475"/>
    </location>
</feature>
<feature type="compositionally biased region" description="Polar residues" evidence="1">
    <location>
        <begin position="19"/>
        <end position="29"/>
    </location>
</feature>
<evidence type="ECO:0000256" key="1">
    <source>
        <dbReference type="SAM" id="MobiDB-lite"/>
    </source>
</evidence>
<dbReference type="InParanoid" id="A0A409XXQ9"/>
<feature type="compositionally biased region" description="Polar residues" evidence="1">
    <location>
        <begin position="195"/>
        <end position="212"/>
    </location>
</feature>
<feature type="region of interest" description="Disordered" evidence="1">
    <location>
        <begin position="182"/>
        <end position="720"/>
    </location>
</feature>
<feature type="compositionally biased region" description="Acidic residues" evidence="1">
    <location>
        <begin position="390"/>
        <end position="403"/>
    </location>
</feature>
<protein>
    <recommendedName>
        <fullName evidence="2">CcmS related domain-containing protein</fullName>
    </recommendedName>
</protein>
<dbReference type="Pfam" id="PF26617">
    <property type="entry name" value="CcmS-like"/>
    <property type="match status" value="1"/>
</dbReference>
<comment type="caution">
    <text evidence="3">The sequence shown here is derived from an EMBL/GenBank/DDBJ whole genome shotgun (WGS) entry which is preliminary data.</text>
</comment>
<feature type="compositionally biased region" description="Gly residues" evidence="1">
    <location>
        <begin position="555"/>
        <end position="579"/>
    </location>
</feature>
<feature type="compositionally biased region" description="Low complexity" evidence="1">
    <location>
        <begin position="367"/>
        <end position="380"/>
    </location>
</feature>
<feature type="compositionally biased region" description="Polar residues" evidence="1">
    <location>
        <begin position="581"/>
        <end position="599"/>
    </location>
</feature>
<feature type="compositionally biased region" description="Low complexity" evidence="1">
    <location>
        <begin position="339"/>
        <end position="351"/>
    </location>
</feature>
<sequence>MGKKTKGKQKQEEKLAPSNDASHPPSTEPDNWGMSARNQPEPQTLAWGTSDVQNGWGTNTENTAGGWGTTTHEQTDTWGQAESLLEPPPTHAHTILPTIHEQPSHGQFAENRPLSDVGDSQEEYSDYQQDTGSPQAWDPPQSQTLTATAAPSVMGSPAAPPVVSLAEAAAVAQKDIQKQQKVSTASEAAKKLEQSRAQLNKGMSTAAQSSAGTPVVRFEDLTTQAHPMQSKPISMASAAAAAMESSFNKHKGAMNASHQPSDPPQPGKTSWTYPKPFLPNGKPAAKIDPDPSWTTMGGNDWSRKPRQGNPVPPNWSQSKEEGWNQQLNFLRQARDRAQHAQQVHPQHAQQQRPHHSKHYSHPGQPMNQQQHRPQPSQNQSWQGWGKESWGQEEEEAETDEETIDAWGANTHHQDGNEWPNAWGPQPVNGGKGLGKRERGRGRGQKHEEQWEQSQPNAWGHQMQGSNPGWDNANNDWGQQGGQSNGWGQSNEAWGQTQHQDNTWGQPADSHRQGEAAWGAKGDTGAWGRNPSDSGWGKGAPASDSGFGKPASETGWGKGTGTGAWGAGGGGGGNDWGGGTTMNADWGTNAQAFQQQSKVTFASADPAGSRNEVSAQQRSQILNSLLNLPQNQKPSNIDAAHKAAQQASAVPKKGHQRAASHNDAWGGTLDTQDQGWGSVEEEDDDDEYDEDSEDNRRVHFSPKASDIWGGSPRSVPSKSLSQANTGFTTTLINDASNVRFVESRGAAFKFVSEAFFGNARLARDRIHWRFPEDKDQRVANMLNWVQKMSFNLGTYGLMKFLERRERGALFVNTIFRMHQHPREPAFDYLTFNQLQGTMDKTLQESVAFYDPARLVIVFVYLPSETGNSVAIWRRKIPVPDNARLKYQAEIDAIVKTLRKDKEYVVMVDEYVASSKAVKLNGQAASEKKKRKWWKLFLN</sequence>
<dbReference type="STRING" id="231916.A0A409XXQ9"/>
<gene>
    <name evidence="3" type="ORF">CVT26_008543</name>
</gene>
<feature type="compositionally biased region" description="Polar residues" evidence="1">
    <location>
        <begin position="126"/>
        <end position="149"/>
    </location>
</feature>
<evidence type="ECO:0000259" key="2">
    <source>
        <dbReference type="Pfam" id="PF26617"/>
    </source>
</evidence>
<dbReference type="OrthoDB" id="3171339at2759"/>
<accession>A0A409XXQ9</accession>
<feature type="compositionally biased region" description="Polar residues" evidence="1">
    <location>
        <begin position="610"/>
        <end position="634"/>
    </location>
</feature>
<proteinExistence type="predicted"/>
<feature type="region of interest" description="Disordered" evidence="1">
    <location>
        <begin position="1"/>
        <end position="159"/>
    </location>
</feature>
<evidence type="ECO:0000313" key="4">
    <source>
        <dbReference type="Proteomes" id="UP000284706"/>
    </source>
</evidence>
<dbReference type="AlphaFoldDB" id="A0A409XXQ9"/>
<reference evidence="3 4" key="1">
    <citation type="journal article" date="2018" name="Evol. Lett.">
        <title>Horizontal gene cluster transfer increased hallucinogenic mushroom diversity.</title>
        <authorList>
            <person name="Reynolds H.T."/>
            <person name="Vijayakumar V."/>
            <person name="Gluck-Thaler E."/>
            <person name="Korotkin H.B."/>
            <person name="Matheny P.B."/>
            <person name="Slot J.C."/>
        </authorList>
    </citation>
    <scope>NUCLEOTIDE SEQUENCE [LARGE SCALE GENOMIC DNA]</scope>
    <source>
        <strain evidence="3 4">SRW20</strain>
    </source>
</reference>
<dbReference type="EMBL" id="NHYE01001424">
    <property type="protein sequence ID" value="PPQ95515.1"/>
    <property type="molecule type" value="Genomic_DNA"/>
</dbReference>
<feature type="compositionally biased region" description="Polar residues" evidence="1">
    <location>
        <begin position="36"/>
        <end position="80"/>
    </location>
</feature>
<dbReference type="Proteomes" id="UP000284706">
    <property type="component" value="Unassembled WGS sequence"/>
</dbReference>